<gene>
    <name evidence="7" type="primary">RvY_01325-1</name>
    <name evidence="7" type="synonym">RvY_01325.1</name>
    <name evidence="7" type="ORF">RvY_01325</name>
</gene>
<dbReference type="OrthoDB" id="408954at2759"/>
<comment type="subcellular location">
    <subcellularLocation>
        <location evidence="1">Membrane</location>
    </subcellularLocation>
</comment>
<feature type="domain" description="Fatty acid hydroxylase" evidence="6">
    <location>
        <begin position="125"/>
        <end position="252"/>
    </location>
</feature>
<feature type="transmembrane region" description="Helical" evidence="5">
    <location>
        <begin position="31"/>
        <end position="58"/>
    </location>
</feature>
<organism evidence="7 8">
    <name type="scientific">Ramazzottius varieornatus</name>
    <name type="common">Water bear</name>
    <name type="synonym">Tardigrade</name>
    <dbReference type="NCBI Taxonomy" id="947166"/>
    <lineage>
        <taxon>Eukaryota</taxon>
        <taxon>Metazoa</taxon>
        <taxon>Ecdysozoa</taxon>
        <taxon>Tardigrada</taxon>
        <taxon>Eutardigrada</taxon>
        <taxon>Parachela</taxon>
        <taxon>Hypsibioidea</taxon>
        <taxon>Ramazzottiidae</taxon>
        <taxon>Ramazzottius</taxon>
    </lineage>
</organism>
<dbReference type="GO" id="GO:0016491">
    <property type="term" value="F:oxidoreductase activity"/>
    <property type="evidence" value="ECO:0007669"/>
    <property type="project" value="InterPro"/>
</dbReference>
<keyword evidence="3 5" id="KW-1133">Transmembrane helix</keyword>
<reference evidence="7 8" key="1">
    <citation type="journal article" date="2016" name="Nat. Commun.">
        <title>Extremotolerant tardigrade genome and improved radiotolerance of human cultured cells by tardigrade-unique protein.</title>
        <authorList>
            <person name="Hashimoto T."/>
            <person name="Horikawa D.D."/>
            <person name="Saito Y."/>
            <person name="Kuwahara H."/>
            <person name="Kozuka-Hata H."/>
            <person name="Shin-I T."/>
            <person name="Minakuchi Y."/>
            <person name="Ohishi K."/>
            <person name="Motoyama A."/>
            <person name="Aizu T."/>
            <person name="Enomoto A."/>
            <person name="Kondo K."/>
            <person name="Tanaka S."/>
            <person name="Hara Y."/>
            <person name="Koshikawa S."/>
            <person name="Sagara H."/>
            <person name="Miura T."/>
            <person name="Yokobori S."/>
            <person name="Miyagawa K."/>
            <person name="Suzuki Y."/>
            <person name="Kubo T."/>
            <person name="Oyama M."/>
            <person name="Kohara Y."/>
            <person name="Fujiyama A."/>
            <person name="Arakawa K."/>
            <person name="Katayama T."/>
            <person name="Toyoda A."/>
            <person name="Kunieda T."/>
        </authorList>
    </citation>
    <scope>NUCLEOTIDE SEQUENCE [LARGE SCALE GENOMIC DNA]</scope>
    <source>
        <strain evidence="7 8">YOKOZUNA-1</strain>
    </source>
</reference>
<feature type="transmembrane region" description="Helical" evidence="5">
    <location>
        <begin position="79"/>
        <end position="97"/>
    </location>
</feature>
<evidence type="ECO:0000313" key="8">
    <source>
        <dbReference type="Proteomes" id="UP000186922"/>
    </source>
</evidence>
<dbReference type="AlphaFoldDB" id="A0A1D1UJW3"/>
<evidence type="ECO:0000259" key="6">
    <source>
        <dbReference type="Pfam" id="PF04116"/>
    </source>
</evidence>
<keyword evidence="4 5" id="KW-0472">Membrane</keyword>
<evidence type="ECO:0000256" key="3">
    <source>
        <dbReference type="ARBA" id="ARBA00022989"/>
    </source>
</evidence>
<evidence type="ECO:0000256" key="1">
    <source>
        <dbReference type="ARBA" id="ARBA00004370"/>
    </source>
</evidence>
<evidence type="ECO:0000256" key="4">
    <source>
        <dbReference type="ARBA" id="ARBA00023136"/>
    </source>
</evidence>
<keyword evidence="2 5" id="KW-0812">Transmembrane</keyword>
<comment type="caution">
    <text evidence="7">The sequence shown here is derived from an EMBL/GenBank/DDBJ whole genome shotgun (WGS) entry which is preliminary data.</text>
</comment>
<protein>
    <recommendedName>
        <fullName evidence="6">Fatty acid hydroxylase domain-containing protein</fullName>
    </recommendedName>
</protein>
<accession>A0A1D1UJW3</accession>
<evidence type="ECO:0000256" key="2">
    <source>
        <dbReference type="ARBA" id="ARBA00022692"/>
    </source>
</evidence>
<sequence>MDIVLDYCDEHWLTPYVYPTSLPPGNVFRQLLSLSVIVVSGGYTLYFLTAALNYYFIFDHRLKLHPQYLKNQVQMEIECSLKSIPYMSLLSTVMFLLEVRGHGKLFDHFSETSLGYWSVPVYSASFIVFTDSLIYWIHRALHSKYLYKRLHKTHHKWKIPTPFASHAFNPIDGFLQSSPYHIYVFLFPMHKWTYLGLFVFVNVWTVSIHDGNYQVPERLKQIINGAAHHMDHHVYYNYNYGQFFTLWDRLGKSYRNPSSFEGDGPLQQVEKRQELQRRLSLSAAGDIAESTVLTDSPPRTPDEPEREVELIRETVIIKETITQEAIQATREVNYGFSKGHVRTRSLTQQCEDFFAEAFAQNCLKKID</sequence>
<dbReference type="EMBL" id="BDGG01000001">
    <property type="protein sequence ID" value="GAU88675.1"/>
    <property type="molecule type" value="Genomic_DNA"/>
</dbReference>
<dbReference type="GO" id="GO:0005506">
    <property type="term" value="F:iron ion binding"/>
    <property type="evidence" value="ECO:0007669"/>
    <property type="project" value="InterPro"/>
</dbReference>
<evidence type="ECO:0000256" key="5">
    <source>
        <dbReference type="SAM" id="Phobius"/>
    </source>
</evidence>
<dbReference type="STRING" id="947166.A0A1D1UJW3"/>
<dbReference type="Pfam" id="PF04116">
    <property type="entry name" value="FA_hydroxylase"/>
    <property type="match status" value="1"/>
</dbReference>
<dbReference type="GO" id="GO:0008610">
    <property type="term" value="P:lipid biosynthetic process"/>
    <property type="evidence" value="ECO:0007669"/>
    <property type="project" value="InterPro"/>
</dbReference>
<evidence type="ECO:0000313" key="7">
    <source>
        <dbReference type="EMBL" id="GAU88675.1"/>
    </source>
</evidence>
<proteinExistence type="predicted"/>
<dbReference type="Proteomes" id="UP000186922">
    <property type="component" value="Unassembled WGS sequence"/>
</dbReference>
<keyword evidence="8" id="KW-1185">Reference proteome</keyword>
<feature type="transmembrane region" description="Helical" evidence="5">
    <location>
        <begin position="117"/>
        <end position="137"/>
    </location>
</feature>
<dbReference type="GO" id="GO:0016020">
    <property type="term" value="C:membrane"/>
    <property type="evidence" value="ECO:0007669"/>
    <property type="project" value="UniProtKB-SubCell"/>
</dbReference>
<dbReference type="InterPro" id="IPR050307">
    <property type="entry name" value="Sterol_Desaturase_Related"/>
</dbReference>
<dbReference type="InterPro" id="IPR006694">
    <property type="entry name" value="Fatty_acid_hydroxylase"/>
</dbReference>
<dbReference type="PANTHER" id="PTHR11863">
    <property type="entry name" value="STEROL DESATURASE"/>
    <property type="match status" value="1"/>
</dbReference>
<name>A0A1D1UJW3_RAMVA</name>